<dbReference type="InterPro" id="IPR020471">
    <property type="entry name" value="AKR"/>
</dbReference>
<keyword evidence="6" id="KW-1185">Reference proteome</keyword>
<dbReference type="PANTHER" id="PTHR43364:SF1">
    <property type="entry name" value="OXIDOREDUCTASE YDHF"/>
    <property type="match status" value="1"/>
</dbReference>
<evidence type="ECO:0000313" key="6">
    <source>
        <dbReference type="Proteomes" id="UP000186513"/>
    </source>
</evidence>
<dbReference type="FunFam" id="3.20.20.100:FF:000008">
    <property type="entry name" value="Aldo/keto reductase family oxidoreductase"/>
    <property type="match status" value="1"/>
</dbReference>
<dbReference type="GO" id="GO:0005829">
    <property type="term" value="C:cytosol"/>
    <property type="evidence" value="ECO:0007669"/>
    <property type="project" value="TreeGrafter"/>
</dbReference>
<dbReference type="STRING" id="1121279.SAMN02745887_02689"/>
<dbReference type="AlphaFoldDB" id="A0A1K2HM62"/>
<dbReference type="EMBL" id="FPKR01000010">
    <property type="protein sequence ID" value="SFZ77912.1"/>
    <property type="molecule type" value="Genomic_DNA"/>
</dbReference>
<dbReference type="Gene3D" id="3.20.20.100">
    <property type="entry name" value="NADP-dependent oxidoreductase domain"/>
    <property type="match status" value="1"/>
</dbReference>
<dbReference type="InterPro" id="IPR023210">
    <property type="entry name" value="NADP_OxRdtase_dom"/>
</dbReference>
<gene>
    <name evidence="5" type="ORF">SAMN02745887_02689</name>
</gene>
<reference evidence="5 6" key="1">
    <citation type="submission" date="2016-11" db="EMBL/GenBank/DDBJ databases">
        <authorList>
            <person name="Jaros S."/>
            <person name="Januszkiewicz K."/>
            <person name="Wedrychowicz H."/>
        </authorList>
    </citation>
    <scope>NUCLEOTIDE SEQUENCE [LARGE SCALE GENOMIC DNA]</scope>
    <source>
        <strain evidence="5 6">DSM 18899</strain>
    </source>
</reference>
<dbReference type="CDD" id="cd19092">
    <property type="entry name" value="AKR_BsYcsN_EcYdhF-like"/>
    <property type="match status" value="1"/>
</dbReference>
<keyword evidence="2" id="KW-0560">Oxidoreductase</keyword>
<proteinExistence type="inferred from homology"/>
<comment type="similarity">
    <text evidence="3">Belongs to the aldo/keto reductase family. Aldo/keto reductase 2 subfamily.</text>
</comment>
<name>A0A1K2HM62_9NEIS</name>
<dbReference type="Pfam" id="PF00248">
    <property type="entry name" value="Aldo_ket_red"/>
    <property type="match status" value="1"/>
</dbReference>
<dbReference type="SUPFAM" id="SSF51430">
    <property type="entry name" value="NAD(P)-linked oxidoreductase"/>
    <property type="match status" value="1"/>
</dbReference>
<evidence type="ECO:0000256" key="1">
    <source>
        <dbReference type="ARBA" id="ARBA00022857"/>
    </source>
</evidence>
<dbReference type="RefSeq" id="WP_084658596.1">
    <property type="nucleotide sequence ID" value="NZ_FPKR01000010.1"/>
</dbReference>
<dbReference type="Proteomes" id="UP000186513">
    <property type="component" value="Unassembled WGS sequence"/>
</dbReference>
<dbReference type="OrthoDB" id="9768793at2"/>
<dbReference type="InterPro" id="IPR050523">
    <property type="entry name" value="AKR_Detox_Biosynth"/>
</dbReference>
<evidence type="ECO:0000256" key="3">
    <source>
        <dbReference type="ARBA" id="ARBA00038157"/>
    </source>
</evidence>
<sequence>MSSEFSRLIMGVWRIGDWAMRPAEVADLIEACLDLGIDTFDLADIYNGYQCEAMFGAALATRPALKPRLKLISKCGIALVTPARPQHRVKHYNTSRAHIIASAEHSLQAIGVEQLDLLLIHRPDPLMDADEVAEAFAALKQAGKVKAFGVSNFLPHQFELLQSRLAEPLVANQIEISLLHTAPLFDGSLDLAQRQRTMPQAWSPLGGGRLSSTPAESALGRVLQRLGDELHATPEQLAIAWLLRHPARIHPVVGSGKLQRIRELVAAQNLALDRQQWFELLEAAMGREMP</sequence>
<keyword evidence="1" id="KW-0521">NADP</keyword>
<evidence type="ECO:0000313" key="5">
    <source>
        <dbReference type="EMBL" id="SFZ77912.1"/>
    </source>
</evidence>
<dbReference type="GO" id="GO:0016491">
    <property type="term" value="F:oxidoreductase activity"/>
    <property type="evidence" value="ECO:0007669"/>
    <property type="project" value="UniProtKB-KW"/>
</dbReference>
<dbReference type="InterPro" id="IPR036812">
    <property type="entry name" value="NAD(P)_OxRdtase_dom_sf"/>
</dbReference>
<organism evidence="5 6">
    <name type="scientific">Chitinimonas taiwanensis DSM 18899</name>
    <dbReference type="NCBI Taxonomy" id="1121279"/>
    <lineage>
        <taxon>Bacteria</taxon>
        <taxon>Pseudomonadati</taxon>
        <taxon>Pseudomonadota</taxon>
        <taxon>Betaproteobacteria</taxon>
        <taxon>Neisseriales</taxon>
        <taxon>Chitinibacteraceae</taxon>
        <taxon>Chitinimonas</taxon>
    </lineage>
</organism>
<dbReference type="PRINTS" id="PR00069">
    <property type="entry name" value="ALDKETRDTASE"/>
</dbReference>
<accession>A0A1K2HM62</accession>
<evidence type="ECO:0000259" key="4">
    <source>
        <dbReference type="Pfam" id="PF00248"/>
    </source>
</evidence>
<feature type="domain" description="NADP-dependent oxidoreductase" evidence="4">
    <location>
        <begin position="7"/>
        <end position="280"/>
    </location>
</feature>
<protein>
    <submittedName>
        <fullName evidence="5">Predicted oxidoreductase</fullName>
    </submittedName>
</protein>
<dbReference type="PANTHER" id="PTHR43364">
    <property type="entry name" value="NADH-SPECIFIC METHYLGLYOXAL REDUCTASE-RELATED"/>
    <property type="match status" value="1"/>
</dbReference>
<evidence type="ECO:0000256" key="2">
    <source>
        <dbReference type="ARBA" id="ARBA00023002"/>
    </source>
</evidence>